<dbReference type="Proteomes" id="UP000038009">
    <property type="component" value="Unassembled WGS sequence"/>
</dbReference>
<evidence type="ECO:0000313" key="2">
    <source>
        <dbReference type="EMBL" id="KPI89905.1"/>
    </source>
</evidence>
<feature type="compositionally biased region" description="Polar residues" evidence="1">
    <location>
        <begin position="644"/>
        <end position="657"/>
    </location>
</feature>
<feature type="region of interest" description="Disordered" evidence="1">
    <location>
        <begin position="319"/>
        <end position="443"/>
    </location>
</feature>
<feature type="region of interest" description="Disordered" evidence="1">
    <location>
        <begin position="1"/>
        <end position="26"/>
    </location>
</feature>
<feature type="region of interest" description="Disordered" evidence="1">
    <location>
        <begin position="483"/>
        <end position="518"/>
    </location>
</feature>
<dbReference type="OMA" id="PAWNQRQ"/>
<feature type="region of interest" description="Disordered" evidence="1">
    <location>
        <begin position="95"/>
        <end position="114"/>
    </location>
</feature>
<evidence type="ECO:0000313" key="3">
    <source>
        <dbReference type="Proteomes" id="UP000038009"/>
    </source>
</evidence>
<dbReference type="OrthoDB" id="265985at2759"/>
<feature type="compositionally biased region" description="Low complexity" evidence="1">
    <location>
        <begin position="428"/>
        <end position="443"/>
    </location>
</feature>
<comment type="caution">
    <text evidence="2">The sequence shown here is derived from an EMBL/GenBank/DDBJ whole genome shotgun (WGS) entry which is preliminary data.</text>
</comment>
<organism evidence="2 3">
    <name type="scientific">Leptomonas seymouri</name>
    <dbReference type="NCBI Taxonomy" id="5684"/>
    <lineage>
        <taxon>Eukaryota</taxon>
        <taxon>Discoba</taxon>
        <taxon>Euglenozoa</taxon>
        <taxon>Kinetoplastea</taxon>
        <taxon>Metakinetoplastina</taxon>
        <taxon>Trypanosomatida</taxon>
        <taxon>Trypanosomatidae</taxon>
        <taxon>Leishmaniinae</taxon>
        <taxon>Leptomonas</taxon>
    </lineage>
</organism>
<dbReference type="VEuPathDB" id="TriTrypDB:Lsey_0014_0280"/>
<reference evidence="2 3" key="1">
    <citation type="journal article" date="2015" name="PLoS Pathog.">
        <title>Leptomonas seymouri: Adaptations to the Dixenous Life Cycle Analyzed by Genome Sequencing, Transcriptome Profiling and Co-infection with Leishmania donovani.</title>
        <authorList>
            <person name="Kraeva N."/>
            <person name="Butenko A."/>
            <person name="Hlavacova J."/>
            <person name="Kostygov A."/>
            <person name="Myskova J."/>
            <person name="Grybchuk D."/>
            <person name="Lestinova T."/>
            <person name="Votypka J."/>
            <person name="Volf P."/>
            <person name="Opperdoes F."/>
            <person name="Flegontov P."/>
            <person name="Lukes J."/>
            <person name="Yurchenko V."/>
        </authorList>
    </citation>
    <scope>NUCLEOTIDE SEQUENCE [LARGE SCALE GENOMIC DNA]</scope>
    <source>
        <strain evidence="2 3">ATCC 30220</strain>
    </source>
</reference>
<keyword evidence="3" id="KW-1185">Reference proteome</keyword>
<dbReference type="EMBL" id="LJSK01000014">
    <property type="protein sequence ID" value="KPI89905.1"/>
    <property type="molecule type" value="Genomic_DNA"/>
</dbReference>
<feature type="region of interest" description="Disordered" evidence="1">
    <location>
        <begin position="136"/>
        <end position="255"/>
    </location>
</feature>
<feature type="compositionally biased region" description="Low complexity" evidence="1">
    <location>
        <begin position="486"/>
        <end position="500"/>
    </location>
</feature>
<feature type="compositionally biased region" description="Basic and acidic residues" evidence="1">
    <location>
        <begin position="608"/>
        <end position="617"/>
    </location>
</feature>
<feature type="compositionally biased region" description="Basic and acidic residues" evidence="1">
    <location>
        <begin position="143"/>
        <end position="158"/>
    </location>
</feature>
<feature type="compositionally biased region" description="Polar residues" evidence="1">
    <location>
        <begin position="592"/>
        <end position="607"/>
    </location>
</feature>
<feature type="compositionally biased region" description="Low complexity" evidence="1">
    <location>
        <begin position="203"/>
        <end position="220"/>
    </location>
</feature>
<evidence type="ECO:0000256" key="1">
    <source>
        <dbReference type="SAM" id="MobiDB-lite"/>
    </source>
</evidence>
<gene>
    <name evidence="2" type="ORF">ABL78_0977</name>
</gene>
<sequence length="704" mass="75100">MAVGGTYAPSLSLRRRFGPAPPPPQVREIVTDTRQTPVAELCVHEYDAPVATVESPPSSQEDVAEMTDRRVSNEIEKVEDVAVLHEYARYGTRAANTPAADAESGDGTPQAEFLIQRDEFLESLVQRVRASCVNVMGSGGEAEGPKRDEGATGWDAHRSPPPRRPSPTCATSPSLLEKRRERDDAEEAAPRARAPSRSRSRSPSRLSSPSLSQKGFAAEGRGCGGGVSGKPASPSQCPAALRSRETSPDARAPSTDFFAVGGALRTSLLHSRCSGVSRGRRSVSGERPEVVDETGVGVLESEEEDAFWFHAGAVTGQRAKSFGSAQHPQWVPRPVPQSRPAWNQRQPPKKQRPLVSAPDTKPPPSSRRSTSRSPERARVPSSQLASTYRALTPTRGPVHSVERAFHRSATLPGAQRRSQAPSHERFSATAPRPAAAAATVPARKSPMEEAQVMTLQSPIGGVNTTNSPLSPPSARALFQSIDVDSAARSSPRSATPTSAAHQQKVGSTHRHSPPTTQTLQQTCDAALERATRAEQQCNVLTLALEQLLVEHVAEKAEWQARLASLEQQLSKVTQWVSSIDAEANLSAEETRTSSPATQQADGATENNAIHEVRDVESARPPLPAPIMTSKTAVWEGEEGEVSSHRCSSSTAGRSTDASPLPGAPGATPTPARRDSAGIESRGASACLVRLPPSPPMILHLHAEK</sequence>
<name>A0A0N1I823_LEPSE</name>
<feature type="region of interest" description="Disordered" evidence="1">
    <location>
        <begin position="49"/>
        <end position="71"/>
    </location>
</feature>
<dbReference type="AlphaFoldDB" id="A0A0N1I823"/>
<protein>
    <submittedName>
        <fullName evidence="2">Uncharacterized protein</fullName>
    </submittedName>
</protein>
<proteinExistence type="predicted"/>
<feature type="region of interest" description="Disordered" evidence="1">
    <location>
        <begin position="585"/>
        <end position="694"/>
    </location>
</feature>
<accession>A0A0N1I823</accession>